<gene>
    <name evidence="5" type="ORF">Vbra_19581</name>
</gene>
<proteinExistence type="inferred from homology"/>
<feature type="compositionally biased region" description="Acidic residues" evidence="4">
    <location>
        <begin position="196"/>
        <end position="206"/>
    </location>
</feature>
<dbReference type="EMBL" id="CDMY01000973">
    <property type="protein sequence ID" value="CEM38245.1"/>
    <property type="molecule type" value="Genomic_DNA"/>
</dbReference>
<dbReference type="Proteomes" id="UP000041254">
    <property type="component" value="Unassembled WGS sequence"/>
</dbReference>
<sequence>MFLATGSTAHKQALIDGDLVPRLIDVAASGETDEVVKDMAAISVGNVAMGGSQQQVEHAVECGGIQFFCDLLDGDDSTRLSGMISVLDKISSAGRQKQANEGLPDNPYSTLIEQAGGLDKIVEQQAHNDMGAAALAVALLLNHFPDRVDVQRQAALIQAGAIQIDDEQGGEDGDSESDGVGDLDTDSGSDGRSDGEVEVEGEGEEA</sequence>
<evidence type="ECO:0008006" key="7">
    <source>
        <dbReference type="Google" id="ProtNLM"/>
    </source>
</evidence>
<dbReference type="GO" id="GO:0015031">
    <property type="term" value="P:protein transport"/>
    <property type="evidence" value="ECO:0007669"/>
    <property type="project" value="UniProtKB-KW"/>
</dbReference>
<accession>A0A0G4H3F6</accession>
<comment type="similarity">
    <text evidence="1">Belongs to the importin alpha family.</text>
</comment>
<dbReference type="STRING" id="1169540.A0A0G4H3F6"/>
<evidence type="ECO:0000256" key="3">
    <source>
        <dbReference type="ARBA" id="ARBA00022927"/>
    </source>
</evidence>
<evidence type="ECO:0000313" key="6">
    <source>
        <dbReference type="Proteomes" id="UP000041254"/>
    </source>
</evidence>
<dbReference type="InterPro" id="IPR011989">
    <property type="entry name" value="ARM-like"/>
</dbReference>
<dbReference type="InterPro" id="IPR032413">
    <property type="entry name" value="Arm_3"/>
</dbReference>
<reference evidence="5 6" key="1">
    <citation type="submission" date="2014-11" db="EMBL/GenBank/DDBJ databases">
        <authorList>
            <person name="Zhu J."/>
            <person name="Qi W."/>
            <person name="Song R."/>
        </authorList>
    </citation>
    <scope>NUCLEOTIDE SEQUENCE [LARGE SCALE GENOMIC DNA]</scope>
</reference>
<dbReference type="InterPro" id="IPR016024">
    <property type="entry name" value="ARM-type_fold"/>
</dbReference>
<evidence type="ECO:0000256" key="4">
    <source>
        <dbReference type="SAM" id="MobiDB-lite"/>
    </source>
</evidence>
<dbReference type="Gene3D" id="1.25.10.10">
    <property type="entry name" value="Leucine-rich Repeat Variant"/>
    <property type="match status" value="1"/>
</dbReference>
<dbReference type="VEuPathDB" id="CryptoDB:Vbra_19581"/>
<dbReference type="AlphaFoldDB" id="A0A0G4H3F6"/>
<dbReference type="OrthoDB" id="29145at2759"/>
<evidence type="ECO:0000256" key="2">
    <source>
        <dbReference type="ARBA" id="ARBA00022448"/>
    </source>
</evidence>
<dbReference type="PhylomeDB" id="A0A0G4H3F6"/>
<feature type="region of interest" description="Disordered" evidence="4">
    <location>
        <begin position="163"/>
        <end position="206"/>
    </location>
</feature>
<evidence type="ECO:0000313" key="5">
    <source>
        <dbReference type="EMBL" id="CEM38245.1"/>
    </source>
</evidence>
<keyword evidence="2" id="KW-0813">Transport</keyword>
<protein>
    <recommendedName>
        <fullName evidence="7">Armadillo repeat-containing domain-containing protein</fullName>
    </recommendedName>
</protein>
<keyword evidence="6" id="KW-1185">Reference proteome</keyword>
<evidence type="ECO:0000256" key="1">
    <source>
        <dbReference type="ARBA" id="ARBA00010394"/>
    </source>
</evidence>
<dbReference type="InParanoid" id="A0A0G4H3F6"/>
<dbReference type="SUPFAM" id="SSF48371">
    <property type="entry name" value="ARM repeat"/>
    <property type="match status" value="1"/>
</dbReference>
<keyword evidence="3" id="KW-0653">Protein transport</keyword>
<organism evidence="5 6">
    <name type="scientific">Vitrella brassicaformis (strain CCMP3155)</name>
    <dbReference type="NCBI Taxonomy" id="1169540"/>
    <lineage>
        <taxon>Eukaryota</taxon>
        <taxon>Sar</taxon>
        <taxon>Alveolata</taxon>
        <taxon>Colpodellida</taxon>
        <taxon>Vitrellaceae</taxon>
        <taxon>Vitrella</taxon>
    </lineage>
</organism>
<dbReference type="Pfam" id="PF16186">
    <property type="entry name" value="Arm_3"/>
    <property type="match status" value="1"/>
</dbReference>
<name>A0A0G4H3F6_VITBC</name>
<dbReference type="PANTHER" id="PTHR23316">
    <property type="entry name" value="IMPORTIN ALPHA"/>
    <property type="match status" value="1"/>
</dbReference>
<feature type="compositionally biased region" description="Acidic residues" evidence="4">
    <location>
        <begin position="164"/>
        <end position="187"/>
    </location>
</feature>